<protein>
    <recommendedName>
        <fullName evidence="4">Secreted protein</fullName>
    </recommendedName>
</protein>
<dbReference type="RefSeq" id="WP_338015731.1">
    <property type="nucleotide sequence ID" value="NZ_OCND01000010.1"/>
</dbReference>
<reference evidence="2 3" key="1">
    <citation type="submission" date="2017-09" db="EMBL/GenBank/DDBJ databases">
        <authorList>
            <person name="Ehlers B."/>
            <person name="Leendertz F.H."/>
        </authorList>
    </citation>
    <scope>NUCLEOTIDE SEQUENCE [LARGE SCALE GENOMIC DNA]</scope>
    <source>
        <strain evidence="2 3">CGMCC 1.10978</strain>
    </source>
</reference>
<feature type="signal peptide" evidence="1">
    <location>
        <begin position="1"/>
        <end position="20"/>
    </location>
</feature>
<evidence type="ECO:0000313" key="2">
    <source>
        <dbReference type="EMBL" id="SOD56525.1"/>
    </source>
</evidence>
<evidence type="ECO:0000256" key="1">
    <source>
        <dbReference type="SAM" id="SignalP"/>
    </source>
</evidence>
<proteinExistence type="predicted"/>
<evidence type="ECO:0008006" key="4">
    <source>
        <dbReference type="Google" id="ProtNLM"/>
    </source>
</evidence>
<evidence type="ECO:0000313" key="3">
    <source>
        <dbReference type="Proteomes" id="UP000219374"/>
    </source>
</evidence>
<keyword evidence="3" id="KW-1185">Reference proteome</keyword>
<dbReference type="Proteomes" id="UP000219374">
    <property type="component" value="Unassembled WGS sequence"/>
</dbReference>
<sequence>MPRTIFAALLAALFPLGAAAQDAEPSPFDPRSVDLPALIACRDTPENFMALAIALQDPLNAVSLGWRPLPQTNMFLSEYALTAPIEVFGHRSAHIAFAGSSVMAILDLPDPRPLAKELDLETAIDTPEKAMFGKELVSEEIRDPTSGLVLIRSLVLNVSNVTSHPGKTLVGCTYSIDPEEENLDEPEPQAAIEAE</sequence>
<accession>A0A286DCZ6</accession>
<keyword evidence="1" id="KW-0732">Signal</keyword>
<name>A0A286DCZ6_9GAMM</name>
<feature type="chain" id="PRO_5011995824" description="Secreted protein" evidence="1">
    <location>
        <begin position="21"/>
        <end position="195"/>
    </location>
</feature>
<organism evidence="2 3">
    <name type="scientific">Pseudoxanthomonas wuyuanensis</name>
    <dbReference type="NCBI Taxonomy" id="1073196"/>
    <lineage>
        <taxon>Bacteria</taxon>
        <taxon>Pseudomonadati</taxon>
        <taxon>Pseudomonadota</taxon>
        <taxon>Gammaproteobacteria</taxon>
        <taxon>Lysobacterales</taxon>
        <taxon>Lysobacteraceae</taxon>
        <taxon>Pseudoxanthomonas</taxon>
    </lineage>
</organism>
<dbReference type="EMBL" id="OCND01000010">
    <property type="protein sequence ID" value="SOD56525.1"/>
    <property type="molecule type" value="Genomic_DNA"/>
</dbReference>
<dbReference type="AlphaFoldDB" id="A0A286DCZ6"/>
<gene>
    <name evidence="2" type="ORF">SAMN06296416_11034</name>
</gene>